<keyword evidence="3" id="KW-1185">Reference proteome</keyword>
<evidence type="ECO:0000313" key="2">
    <source>
        <dbReference type="EMBL" id="MBG6141241.1"/>
    </source>
</evidence>
<organism evidence="2 3">
    <name type="scientific">Longispora fulva</name>
    <dbReference type="NCBI Taxonomy" id="619741"/>
    <lineage>
        <taxon>Bacteria</taxon>
        <taxon>Bacillati</taxon>
        <taxon>Actinomycetota</taxon>
        <taxon>Actinomycetes</taxon>
        <taxon>Micromonosporales</taxon>
        <taxon>Micromonosporaceae</taxon>
        <taxon>Longispora</taxon>
    </lineage>
</organism>
<keyword evidence="1" id="KW-0472">Membrane</keyword>
<proteinExistence type="predicted"/>
<sequence length="108" mass="11498">MMPAGANLGGRTAGCGAAFVFYVPALVLAWMLARLLPDDLPWWGRFAVGVLVLVVFSAALLLVVSQVDHWIRTPGEQVPGRAWAFFGAGLVAGVPLAYLGSELLSRLF</sequence>
<feature type="transmembrane region" description="Helical" evidence="1">
    <location>
        <begin position="83"/>
        <end position="101"/>
    </location>
</feature>
<dbReference type="RefSeq" id="WP_197007688.1">
    <property type="nucleotide sequence ID" value="NZ_BONS01000029.1"/>
</dbReference>
<feature type="transmembrane region" description="Helical" evidence="1">
    <location>
        <begin position="12"/>
        <end position="36"/>
    </location>
</feature>
<comment type="caution">
    <text evidence="2">The sequence shown here is derived from an EMBL/GenBank/DDBJ whole genome shotgun (WGS) entry which is preliminary data.</text>
</comment>
<gene>
    <name evidence="2" type="ORF">IW245_007435</name>
</gene>
<evidence type="ECO:0000256" key="1">
    <source>
        <dbReference type="SAM" id="Phobius"/>
    </source>
</evidence>
<evidence type="ECO:0000313" key="3">
    <source>
        <dbReference type="Proteomes" id="UP000622552"/>
    </source>
</evidence>
<feature type="transmembrane region" description="Helical" evidence="1">
    <location>
        <begin position="42"/>
        <end position="63"/>
    </location>
</feature>
<accession>A0A8J7GZF6</accession>
<keyword evidence="1" id="KW-0812">Transmembrane</keyword>
<name>A0A8J7GZF6_9ACTN</name>
<protein>
    <submittedName>
        <fullName evidence="2">Uncharacterized protein</fullName>
    </submittedName>
</protein>
<dbReference type="EMBL" id="JADOUF010000001">
    <property type="protein sequence ID" value="MBG6141241.1"/>
    <property type="molecule type" value="Genomic_DNA"/>
</dbReference>
<dbReference type="Proteomes" id="UP000622552">
    <property type="component" value="Unassembled WGS sequence"/>
</dbReference>
<dbReference type="AlphaFoldDB" id="A0A8J7GZF6"/>
<reference evidence="2" key="1">
    <citation type="submission" date="2020-11" db="EMBL/GenBank/DDBJ databases">
        <title>Sequencing the genomes of 1000 actinobacteria strains.</title>
        <authorList>
            <person name="Klenk H.-P."/>
        </authorList>
    </citation>
    <scope>NUCLEOTIDE SEQUENCE</scope>
    <source>
        <strain evidence="2">DSM 45356</strain>
    </source>
</reference>
<keyword evidence="1" id="KW-1133">Transmembrane helix</keyword>